<dbReference type="EMBL" id="CM026433">
    <property type="protein sequence ID" value="KAG0553550.1"/>
    <property type="molecule type" value="Genomic_DNA"/>
</dbReference>
<organism evidence="11 12">
    <name type="scientific">Ceratodon purpureus</name>
    <name type="common">Fire moss</name>
    <name type="synonym">Dicranum purpureum</name>
    <dbReference type="NCBI Taxonomy" id="3225"/>
    <lineage>
        <taxon>Eukaryota</taxon>
        <taxon>Viridiplantae</taxon>
        <taxon>Streptophyta</taxon>
        <taxon>Embryophyta</taxon>
        <taxon>Bryophyta</taxon>
        <taxon>Bryophytina</taxon>
        <taxon>Bryopsida</taxon>
        <taxon>Dicranidae</taxon>
        <taxon>Pseudoditrichales</taxon>
        <taxon>Ditrichaceae</taxon>
        <taxon>Ceratodon</taxon>
    </lineage>
</organism>
<name>A0A8T0G370_CERPU</name>
<gene>
    <name evidence="11" type="ORF">KC19_12G019700</name>
</gene>
<evidence type="ECO:0000313" key="11">
    <source>
        <dbReference type="EMBL" id="KAG0553550.1"/>
    </source>
</evidence>
<dbReference type="CDD" id="cd20618">
    <property type="entry name" value="CYP71_clan"/>
    <property type="match status" value="1"/>
</dbReference>
<dbReference type="GO" id="GO:0004497">
    <property type="term" value="F:monooxygenase activity"/>
    <property type="evidence" value="ECO:0007669"/>
    <property type="project" value="UniProtKB-KW"/>
</dbReference>
<dbReference type="PRINTS" id="PR00385">
    <property type="entry name" value="P450"/>
</dbReference>
<evidence type="ECO:0000256" key="9">
    <source>
        <dbReference type="RuleBase" id="RU000461"/>
    </source>
</evidence>
<evidence type="ECO:0000256" key="4">
    <source>
        <dbReference type="ARBA" id="ARBA00022723"/>
    </source>
</evidence>
<evidence type="ECO:0000256" key="1">
    <source>
        <dbReference type="ARBA" id="ARBA00001971"/>
    </source>
</evidence>
<keyword evidence="3 8" id="KW-0349">Heme</keyword>
<protein>
    <recommendedName>
        <fullName evidence="13">Cytochrome P450</fullName>
    </recommendedName>
</protein>
<dbReference type="AlphaFoldDB" id="A0A8T0G370"/>
<proteinExistence type="inferred from homology"/>
<dbReference type="GO" id="GO:0020037">
    <property type="term" value="F:heme binding"/>
    <property type="evidence" value="ECO:0007669"/>
    <property type="project" value="InterPro"/>
</dbReference>
<sequence length="517" mass="57446">MKMNLPNIVPSFGAGGVVAAVVLGILLLKLFSSKPKNLPPGPRGLPIIGHLHLLGKHPHEDLAKLSATYGPVMSLWFGHKLTVVASSPAAAEEILKTQGLNFSSRNRTSFGELIVTNDIVFPDDTAERRHLKKILHTQLSTTKQLQLSENVRAEEISHVIRVMPQDGKTVVPVRTYLEVVVTNILSRMILKKRFSAVAGKAGADQGAELQEVRNFRVLVEEIAACSLHMDPGDFIPIFKLLDIQGFRSRLRNLRKRMDVFVNNIISEHLEQRKSGQTYEKDMVDVLLDQMEDETSRFDISEKHINGLLWNSFIGGTGTTIDVVEWALSECIRNPKLMNKVQDELDTVVGKSRRVEDADIPNLKYLQAMVKEVFRLHLSTPILFPHVNKTACKLFGYDIPAGTTVLVCAGTIARDPSVWDNPLEFRPERFLDGSPHVNTDVQGNHFELLTFGSGRRGCPGIALAITMVHILTASLLHSFDWSLPDGTSPMDLDMSDAPGRLHRRAKPLNAIPKARLSI</sequence>
<comment type="cofactor">
    <cofactor evidence="1 8">
        <name>heme</name>
        <dbReference type="ChEBI" id="CHEBI:30413"/>
    </cofactor>
</comment>
<feature type="transmembrane region" description="Helical" evidence="10">
    <location>
        <begin position="12"/>
        <end position="31"/>
    </location>
</feature>
<dbReference type="PROSITE" id="PS00086">
    <property type="entry name" value="CYTOCHROME_P450"/>
    <property type="match status" value="1"/>
</dbReference>
<dbReference type="InterPro" id="IPR001128">
    <property type="entry name" value="Cyt_P450"/>
</dbReference>
<comment type="caution">
    <text evidence="11">The sequence shown here is derived from an EMBL/GenBank/DDBJ whole genome shotgun (WGS) entry which is preliminary data.</text>
</comment>
<dbReference type="GO" id="GO:0005506">
    <property type="term" value="F:iron ion binding"/>
    <property type="evidence" value="ECO:0007669"/>
    <property type="project" value="InterPro"/>
</dbReference>
<keyword evidence="5 9" id="KW-0560">Oxidoreductase</keyword>
<dbReference type="PANTHER" id="PTHR47944">
    <property type="entry name" value="CYTOCHROME P450 98A9"/>
    <property type="match status" value="1"/>
</dbReference>
<evidence type="ECO:0000256" key="5">
    <source>
        <dbReference type="ARBA" id="ARBA00023002"/>
    </source>
</evidence>
<keyword evidence="10" id="KW-0472">Membrane</keyword>
<dbReference type="Proteomes" id="UP000822688">
    <property type="component" value="Chromosome 12"/>
</dbReference>
<evidence type="ECO:0000256" key="8">
    <source>
        <dbReference type="PIRSR" id="PIRSR602401-1"/>
    </source>
</evidence>
<dbReference type="Pfam" id="PF00067">
    <property type="entry name" value="p450"/>
    <property type="match status" value="1"/>
</dbReference>
<dbReference type="PRINTS" id="PR00463">
    <property type="entry name" value="EP450I"/>
</dbReference>
<dbReference type="Gene3D" id="1.10.630.10">
    <property type="entry name" value="Cytochrome P450"/>
    <property type="match status" value="1"/>
</dbReference>
<dbReference type="InterPro" id="IPR017972">
    <property type="entry name" value="Cyt_P450_CS"/>
</dbReference>
<dbReference type="InterPro" id="IPR036396">
    <property type="entry name" value="Cyt_P450_sf"/>
</dbReference>
<evidence type="ECO:0000256" key="7">
    <source>
        <dbReference type="ARBA" id="ARBA00023033"/>
    </source>
</evidence>
<evidence type="ECO:0000256" key="2">
    <source>
        <dbReference type="ARBA" id="ARBA00010617"/>
    </source>
</evidence>
<evidence type="ECO:0000313" key="12">
    <source>
        <dbReference type="Proteomes" id="UP000822688"/>
    </source>
</evidence>
<evidence type="ECO:0000256" key="3">
    <source>
        <dbReference type="ARBA" id="ARBA00022617"/>
    </source>
</evidence>
<keyword evidence="6 8" id="KW-0408">Iron</keyword>
<keyword evidence="10" id="KW-1133">Transmembrane helix</keyword>
<reference evidence="11" key="1">
    <citation type="submission" date="2020-06" db="EMBL/GenBank/DDBJ databases">
        <title>WGS assembly of Ceratodon purpureus strain R40.</title>
        <authorList>
            <person name="Carey S.B."/>
            <person name="Jenkins J."/>
            <person name="Shu S."/>
            <person name="Lovell J.T."/>
            <person name="Sreedasyam A."/>
            <person name="Maumus F."/>
            <person name="Tiley G.P."/>
            <person name="Fernandez-Pozo N."/>
            <person name="Barry K."/>
            <person name="Chen C."/>
            <person name="Wang M."/>
            <person name="Lipzen A."/>
            <person name="Daum C."/>
            <person name="Saski C.A."/>
            <person name="Payton A.C."/>
            <person name="Mcbreen J.C."/>
            <person name="Conrad R.E."/>
            <person name="Kollar L.M."/>
            <person name="Olsson S."/>
            <person name="Huttunen S."/>
            <person name="Landis J.B."/>
            <person name="Wickett N.J."/>
            <person name="Johnson M.G."/>
            <person name="Rensing S.A."/>
            <person name="Grimwood J."/>
            <person name="Schmutz J."/>
            <person name="Mcdaniel S.F."/>
        </authorList>
    </citation>
    <scope>NUCLEOTIDE SEQUENCE</scope>
    <source>
        <strain evidence="11">R40</strain>
    </source>
</reference>
<evidence type="ECO:0000256" key="6">
    <source>
        <dbReference type="ARBA" id="ARBA00023004"/>
    </source>
</evidence>
<comment type="similarity">
    <text evidence="2 9">Belongs to the cytochrome P450 family.</text>
</comment>
<keyword evidence="12" id="KW-1185">Reference proteome</keyword>
<accession>A0A8T0G370</accession>
<dbReference type="FunFam" id="1.10.630.10:FF:000126">
    <property type="entry name" value="Predicted protein"/>
    <property type="match status" value="1"/>
</dbReference>
<evidence type="ECO:0000256" key="10">
    <source>
        <dbReference type="SAM" id="Phobius"/>
    </source>
</evidence>
<dbReference type="GO" id="GO:0044550">
    <property type="term" value="P:secondary metabolite biosynthetic process"/>
    <property type="evidence" value="ECO:0007669"/>
    <property type="project" value="UniProtKB-ARBA"/>
</dbReference>
<keyword evidence="10" id="KW-0812">Transmembrane</keyword>
<keyword evidence="7 9" id="KW-0503">Monooxygenase</keyword>
<dbReference type="SUPFAM" id="SSF48264">
    <property type="entry name" value="Cytochrome P450"/>
    <property type="match status" value="1"/>
</dbReference>
<dbReference type="PANTHER" id="PTHR47944:SF4">
    <property type="entry name" value="OS09G0441700 PROTEIN"/>
    <property type="match status" value="1"/>
</dbReference>
<dbReference type="GO" id="GO:0016705">
    <property type="term" value="F:oxidoreductase activity, acting on paired donors, with incorporation or reduction of molecular oxygen"/>
    <property type="evidence" value="ECO:0007669"/>
    <property type="project" value="InterPro"/>
</dbReference>
<dbReference type="InterPro" id="IPR002401">
    <property type="entry name" value="Cyt_P450_E_grp-I"/>
</dbReference>
<keyword evidence="4 8" id="KW-0479">Metal-binding</keyword>
<evidence type="ECO:0008006" key="13">
    <source>
        <dbReference type="Google" id="ProtNLM"/>
    </source>
</evidence>
<feature type="binding site" description="axial binding residue" evidence="8">
    <location>
        <position position="457"/>
    </location>
    <ligand>
        <name>heme</name>
        <dbReference type="ChEBI" id="CHEBI:30413"/>
    </ligand>
    <ligandPart>
        <name>Fe</name>
        <dbReference type="ChEBI" id="CHEBI:18248"/>
    </ligandPart>
</feature>